<proteinExistence type="predicted"/>
<dbReference type="Proteomes" id="UP001055167">
    <property type="component" value="Unassembled WGS sequence"/>
</dbReference>
<keyword evidence="3" id="KW-1185">Reference proteome</keyword>
<organism evidence="2 3">
    <name type="scientific">Methylobacterium crusticola</name>
    <dbReference type="NCBI Taxonomy" id="1697972"/>
    <lineage>
        <taxon>Bacteria</taxon>
        <taxon>Pseudomonadati</taxon>
        <taxon>Pseudomonadota</taxon>
        <taxon>Alphaproteobacteria</taxon>
        <taxon>Hyphomicrobiales</taxon>
        <taxon>Methylobacteriaceae</taxon>
        <taxon>Methylobacterium</taxon>
    </lineage>
</organism>
<evidence type="ECO:0000313" key="3">
    <source>
        <dbReference type="Proteomes" id="UP001055167"/>
    </source>
</evidence>
<comment type="caution">
    <text evidence="2">The sequence shown here is derived from an EMBL/GenBank/DDBJ whole genome shotgun (WGS) entry which is preliminary data.</text>
</comment>
<sequence length="93" mass="9330">MPHFSAAILDEDPAGAALLRALLGPAPAGRCTACIPAPLFGAAPPVAAAPPGAGPERARDERARATGRRPRHAGPASRPAATGRLRAGSRRPA</sequence>
<gene>
    <name evidence="2" type="ORF">OPKNFCMD_5013</name>
</gene>
<protein>
    <submittedName>
        <fullName evidence="2">Uncharacterized protein</fullName>
    </submittedName>
</protein>
<feature type="compositionally biased region" description="Low complexity" evidence="1">
    <location>
        <begin position="44"/>
        <end position="55"/>
    </location>
</feature>
<dbReference type="RefSeq" id="WP_238313924.1">
    <property type="nucleotide sequence ID" value="NZ_BPQH01000018.1"/>
</dbReference>
<reference evidence="2" key="2">
    <citation type="submission" date="2021-08" db="EMBL/GenBank/DDBJ databases">
        <authorList>
            <person name="Tani A."/>
            <person name="Ola A."/>
            <person name="Ogura Y."/>
            <person name="Katsura K."/>
            <person name="Hayashi T."/>
        </authorList>
    </citation>
    <scope>NUCLEOTIDE SEQUENCE</scope>
    <source>
        <strain evidence="2">KCTC 52305</strain>
    </source>
</reference>
<feature type="region of interest" description="Disordered" evidence="1">
    <location>
        <begin position="44"/>
        <end position="93"/>
    </location>
</feature>
<reference evidence="2" key="1">
    <citation type="journal article" date="2021" name="Front. Microbiol.">
        <title>Comprehensive Comparative Genomics and Phenotyping of Methylobacterium Species.</title>
        <authorList>
            <person name="Alessa O."/>
            <person name="Ogura Y."/>
            <person name="Fujitani Y."/>
            <person name="Takami H."/>
            <person name="Hayashi T."/>
            <person name="Sahin N."/>
            <person name="Tani A."/>
        </authorList>
    </citation>
    <scope>NUCLEOTIDE SEQUENCE</scope>
    <source>
        <strain evidence="2">KCTC 52305</strain>
    </source>
</reference>
<dbReference type="EMBL" id="BPQH01000018">
    <property type="protein sequence ID" value="GJD52250.1"/>
    <property type="molecule type" value="Genomic_DNA"/>
</dbReference>
<name>A0ABQ4R536_9HYPH</name>
<accession>A0ABQ4R536</accession>
<evidence type="ECO:0000313" key="2">
    <source>
        <dbReference type="EMBL" id="GJD52250.1"/>
    </source>
</evidence>
<evidence type="ECO:0000256" key="1">
    <source>
        <dbReference type="SAM" id="MobiDB-lite"/>
    </source>
</evidence>